<dbReference type="InterPro" id="IPR009057">
    <property type="entry name" value="Homeodomain-like_sf"/>
</dbReference>
<dbReference type="GO" id="GO:0005634">
    <property type="term" value="C:nucleus"/>
    <property type="evidence" value="ECO:0007669"/>
    <property type="project" value="UniProtKB-SubCell"/>
</dbReference>
<feature type="region of interest" description="Disordered" evidence="4">
    <location>
        <begin position="117"/>
        <end position="143"/>
    </location>
</feature>
<organism evidence="7">
    <name type="scientific">Anthurium amnicola</name>
    <dbReference type="NCBI Taxonomy" id="1678845"/>
    <lineage>
        <taxon>Eukaryota</taxon>
        <taxon>Viridiplantae</taxon>
        <taxon>Streptophyta</taxon>
        <taxon>Embryophyta</taxon>
        <taxon>Tracheophyta</taxon>
        <taxon>Spermatophyta</taxon>
        <taxon>Magnoliopsida</taxon>
        <taxon>Liliopsida</taxon>
        <taxon>Araceae</taxon>
        <taxon>Pothoideae</taxon>
        <taxon>Potheae</taxon>
        <taxon>Anthurium</taxon>
    </lineage>
</organism>
<feature type="domain" description="Myb-like" evidence="5">
    <location>
        <begin position="14"/>
        <end position="64"/>
    </location>
</feature>
<dbReference type="AlphaFoldDB" id="A0A1D1YE15"/>
<dbReference type="Pfam" id="PF00249">
    <property type="entry name" value="Myb_DNA-binding"/>
    <property type="match status" value="1"/>
</dbReference>
<dbReference type="GO" id="GO:0006355">
    <property type="term" value="P:regulation of DNA-templated transcription"/>
    <property type="evidence" value="ECO:0007669"/>
    <property type="project" value="TreeGrafter"/>
</dbReference>
<evidence type="ECO:0000256" key="1">
    <source>
        <dbReference type="ARBA" id="ARBA00004123"/>
    </source>
</evidence>
<dbReference type="PANTHER" id="PTHR47998">
    <property type="entry name" value="TRANSCRIPTION FACTOR MYB51-LIKE ISOFORM X1"/>
    <property type="match status" value="1"/>
</dbReference>
<dbReference type="GO" id="GO:0030154">
    <property type="term" value="P:cell differentiation"/>
    <property type="evidence" value="ECO:0007669"/>
    <property type="project" value="TreeGrafter"/>
</dbReference>
<dbReference type="SMART" id="SM00717">
    <property type="entry name" value="SANT"/>
    <property type="match status" value="1"/>
</dbReference>
<dbReference type="SUPFAM" id="SSF46689">
    <property type="entry name" value="Homeodomain-like"/>
    <property type="match status" value="1"/>
</dbReference>
<feature type="non-terminal residue" evidence="7">
    <location>
        <position position="1"/>
    </location>
</feature>
<evidence type="ECO:0000256" key="3">
    <source>
        <dbReference type="ARBA" id="ARBA00023242"/>
    </source>
</evidence>
<protein>
    <submittedName>
        <fullName evidence="7">Transcription factor TT2</fullName>
    </submittedName>
</protein>
<sequence>CGKSCRLRWLNYLRPDIKRGNISYDEEELIIRLHALLGNRWSLIAGRLPGRTDNEIKNYWNSSLSKKLQGDSPRPGGQKRLCRPNNDKKPASRRGVHAHGVIRTKASRCTKAFFPSGQHEAGANQAGDATCQETPPSPALPRDDDPLADILLGLDIDELIWETDELAWLSTPSAGGGHPQDANGLLDGEERRAALCGSDGDEYTSSSCPHHRLVLEETVLEEWRECLEPVAVADLTATVDSCLDSEEWVK</sequence>
<keyword evidence="2" id="KW-0238">DNA-binding</keyword>
<evidence type="ECO:0000259" key="6">
    <source>
        <dbReference type="PROSITE" id="PS51294"/>
    </source>
</evidence>
<feature type="domain" description="HTH myb-type" evidence="6">
    <location>
        <begin position="14"/>
        <end position="68"/>
    </location>
</feature>
<gene>
    <name evidence="7" type="primary">TT2</name>
    <name evidence="7" type="ORF">g.26147</name>
</gene>
<dbReference type="CDD" id="cd00167">
    <property type="entry name" value="SANT"/>
    <property type="match status" value="1"/>
</dbReference>
<dbReference type="PROSITE" id="PS51294">
    <property type="entry name" value="HTH_MYB"/>
    <property type="match status" value="1"/>
</dbReference>
<feature type="region of interest" description="Disordered" evidence="4">
    <location>
        <begin position="65"/>
        <end position="97"/>
    </location>
</feature>
<reference evidence="7" key="1">
    <citation type="submission" date="2015-07" db="EMBL/GenBank/DDBJ databases">
        <title>Transcriptome Assembly of Anthurium amnicola.</title>
        <authorList>
            <person name="Suzuki J."/>
        </authorList>
    </citation>
    <scope>NUCLEOTIDE SEQUENCE</scope>
</reference>
<name>A0A1D1YE15_9ARAE</name>
<dbReference type="InterPro" id="IPR017930">
    <property type="entry name" value="Myb_dom"/>
</dbReference>
<dbReference type="GO" id="GO:0000976">
    <property type="term" value="F:transcription cis-regulatory region binding"/>
    <property type="evidence" value="ECO:0007669"/>
    <property type="project" value="TreeGrafter"/>
</dbReference>
<dbReference type="InterPro" id="IPR015495">
    <property type="entry name" value="Myb_TF_plants"/>
</dbReference>
<keyword evidence="3" id="KW-0539">Nucleus</keyword>
<evidence type="ECO:0000256" key="4">
    <source>
        <dbReference type="SAM" id="MobiDB-lite"/>
    </source>
</evidence>
<dbReference type="PANTHER" id="PTHR47998:SF74">
    <property type="entry name" value="TRANSCRIPTION FACTOR TT2"/>
    <property type="match status" value="1"/>
</dbReference>
<comment type="subcellular location">
    <subcellularLocation>
        <location evidence="1">Nucleus</location>
    </subcellularLocation>
</comment>
<dbReference type="EMBL" id="GDJX01015049">
    <property type="protein sequence ID" value="JAT52887.1"/>
    <property type="molecule type" value="Transcribed_RNA"/>
</dbReference>
<evidence type="ECO:0000259" key="5">
    <source>
        <dbReference type="PROSITE" id="PS50090"/>
    </source>
</evidence>
<dbReference type="PROSITE" id="PS50090">
    <property type="entry name" value="MYB_LIKE"/>
    <property type="match status" value="1"/>
</dbReference>
<accession>A0A1D1YE15</accession>
<dbReference type="InterPro" id="IPR001005">
    <property type="entry name" value="SANT/Myb"/>
</dbReference>
<evidence type="ECO:0000313" key="7">
    <source>
        <dbReference type="EMBL" id="JAT52887.1"/>
    </source>
</evidence>
<dbReference type="Gene3D" id="1.10.10.60">
    <property type="entry name" value="Homeodomain-like"/>
    <property type="match status" value="1"/>
</dbReference>
<evidence type="ECO:0000256" key="2">
    <source>
        <dbReference type="ARBA" id="ARBA00023125"/>
    </source>
</evidence>
<proteinExistence type="predicted"/>